<evidence type="ECO:0000256" key="4">
    <source>
        <dbReference type="ARBA" id="ARBA00023136"/>
    </source>
</evidence>
<name>A0A3D8L802_9BACT</name>
<comment type="similarity">
    <text evidence="2">Belongs to the SusD family.</text>
</comment>
<sequence>MFSLLLLSCLTTSCNNLLDEDVRTQLTGSFIGTSEGLEAAVVAAYQPLRQFYGVERGMTTTVFGTDIYMQGSDGSFKYFDTYSSQLDARNQYSREIWNNFYVGINTANAIIERAPEITNMNDATRTIRIGEAKFLRAHHYFVLVQMFGPVHITLEETQQVETESGRSSVAEVYDVIVTDLEDAISRLPATTNDWGRAVKPAAEHLLARVLLTRASSVAAQPTDYERAATLAKTVINDYSYTLLPDVAEVFAQGNENNPEMIFAAQYINDQIYNGDGPNNASRFVLMQYDVEPGMKRDMLNGTPWKRFRPTDFLLNEVYDDRANDVRYDKFFKRVYYANNAATIPQVNGAPAYSVGDTAIWLPGVELPASVIESKSYQVLTPSRYTPKLYPSLIKFDDAIRPDNQAPGVRDFPMMRLAETYLIAAEALMMSGQAEEAAEYINTLRLRSARVGDTPEETEQHRQAMMVSPDQLNIDFILDERARELVGEMFRWFDLVRTGELVERVREHNPYGGGNIQAHHVLRPIPQDQIDRTTSEFAQNPGY</sequence>
<evidence type="ECO:0000256" key="3">
    <source>
        <dbReference type="ARBA" id="ARBA00022729"/>
    </source>
</evidence>
<evidence type="ECO:0000256" key="1">
    <source>
        <dbReference type="ARBA" id="ARBA00004442"/>
    </source>
</evidence>
<evidence type="ECO:0000259" key="6">
    <source>
        <dbReference type="Pfam" id="PF07980"/>
    </source>
</evidence>
<dbReference type="Pfam" id="PF14322">
    <property type="entry name" value="SusD-like_3"/>
    <property type="match status" value="1"/>
</dbReference>
<dbReference type="SUPFAM" id="SSF48452">
    <property type="entry name" value="TPR-like"/>
    <property type="match status" value="1"/>
</dbReference>
<dbReference type="InterPro" id="IPR011990">
    <property type="entry name" value="TPR-like_helical_dom_sf"/>
</dbReference>
<comment type="caution">
    <text evidence="8">The sequence shown here is derived from an EMBL/GenBank/DDBJ whole genome shotgun (WGS) entry which is preliminary data.</text>
</comment>
<dbReference type="AlphaFoldDB" id="A0A3D8L802"/>
<keyword evidence="4" id="KW-0472">Membrane</keyword>
<dbReference type="Proteomes" id="UP000256708">
    <property type="component" value="Unassembled WGS sequence"/>
</dbReference>
<dbReference type="InterPro" id="IPR033985">
    <property type="entry name" value="SusD-like_N"/>
</dbReference>
<accession>A0A3D8L802</accession>
<evidence type="ECO:0000313" key="8">
    <source>
        <dbReference type="EMBL" id="RDV13539.1"/>
    </source>
</evidence>
<evidence type="ECO:0000313" key="9">
    <source>
        <dbReference type="Proteomes" id="UP000256708"/>
    </source>
</evidence>
<organism evidence="8 9">
    <name type="scientific">Pontibacter diazotrophicus</name>
    <dbReference type="NCBI Taxonomy" id="1400979"/>
    <lineage>
        <taxon>Bacteria</taxon>
        <taxon>Pseudomonadati</taxon>
        <taxon>Bacteroidota</taxon>
        <taxon>Cytophagia</taxon>
        <taxon>Cytophagales</taxon>
        <taxon>Hymenobacteraceae</taxon>
        <taxon>Pontibacter</taxon>
    </lineage>
</organism>
<dbReference type="Pfam" id="PF07980">
    <property type="entry name" value="SusD_RagB"/>
    <property type="match status" value="1"/>
</dbReference>
<keyword evidence="5" id="KW-0998">Cell outer membrane</keyword>
<evidence type="ECO:0000256" key="2">
    <source>
        <dbReference type="ARBA" id="ARBA00006275"/>
    </source>
</evidence>
<evidence type="ECO:0000256" key="5">
    <source>
        <dbReference type="ARBA" id="ARBA00023237"/>
    </source>
</evidence>
<dbReference type="Gene3D" id="1.25.40.390">
    <property type="match status" value="1"/>
</dbReference>
<dbReference type="InterPro" id="IPR012944">
    <property type="entry name" value="SusD_RagB_dom"/>
</dbReference>
<dbReference type="OrthoDB" id="9792139at2"/>
<evidence type="ECO:0000259" key="7">
    <source>
        <dbReference type="Pfam" id="PF14322"/>
    </source>
</evidence>
<reference evidence="9" key="1">
    <citation type="submission" date="2018-08" db="EMBL/GenBank/DDBJ databases">
        <authorList>
            <person name="Liu Z.-W."/>
            <person name="Du Z.-J."/>
        </authorList>
    </citation>
    <scope>NUCLEOTIDE SEQUENCE [LARGE SCALE GENOMIC DNA]</scope>
    <source>
        <strain evidence="9">H4X</strain>
    </source>
</reference>
<feature type="domain" description="SusD-like N-terminal" evidence="7">
    <location>
        <begin position="60"/>
        <end position="211"/>
    </location>
</feature>
<gene>
    <name evidence="8" type="ORF">DXT99_19385</name>
</gene>
<keyword evidence="3" id="KW-0732">Signal</keyword>
<comment type="subcellular location">
    <subcellularLocation>
        <location evidence="1">Cell outer membrane</location>
    </subcellularLocation>
</comment>
<dbReference type="GO" id="GO:0009279">
    <property type="term" value="C:cell outer membrane"/>
    <property type="evidence" value="ECO:0007669"/>
    <property type="project" value="UniProtKB-SubCell"/>
</dbReference>
<dbReference type="EMBL" id="QRGR01000023">
    <property type="protein sequence ID" value="RDV13539.1"/>
    <property type="molecule type" value="Genomic_DNA"/>
</dbReference>
<feature type="domain" description="RagB/SusD" evidence="6">
    <location>
        <begin position="402"/>
        <end position="542"/>
    </location>
</feature>
<keyword evidence="9" id="KW-1185">Reference proteome</keyword>
<protein>
    <submittedName>
        <fullName evidence="8">RagB/SusD family nutrient uptake outer membrane protein</fullName>
    </submittedName>
</protein>
<proteinExistence type="inferred from homology"/>